<organism evidence="2 3">
    <name type="scientific">Patella caerulea</name>
    <name type="common">Rayed Mediterranean limpet</name>
    <dbReference type="NCBI Taxonomy" id="87958"/>
    <lineage>
        <taxon>Eukaryota</taxon>
        <taxon>Metazoa</taxon>
        <taxon>Spiralia</taxon>
        <taxon>Lophotrochozoa</taxon>
        <taxon>Mollusca</taxon>
        <taxon>Gastropoda</taxon>
        <taxon>Patellogastropoda</taxon>
        <taxon>Patelloidea</taxon>
        <taxon>Patellidae</taxon>
        <taxon>Patella</taxon>
    </lineage>
</organism>
<proteinExistence type="predicted"/>
<feature type="chain" id="PRO_5042947205" description="Protein DD3-3" evidence="1">
    <location>
        <begin position="20"/>
        <end position="586"/>
    </location>
</feature>
<accession>A0AAN8PI24</accession>
<dbReference type="EMBL" id="JAZGQO010000010">
    <property type="protein sequence ID" value="KAK6176564.1"/>
    <property type="molecule type" value="Genomic_DNA"/>
</dbReference>
<dbReference type="PANTHER" id="PTHR35170:SF1">
    <property type="entry name" value="PROTEIN DD3-3"/>
    <property type="match status" value="1"/>
</dbReference>
<keyword evidence="1" id="KW-0732">Signal</keyword>
<protein>
    <recommendedName>
        <fullName evidence="4">Protein DD3-3</fullName>
    </recommendedName>
</protein>
<reference evidence="2 3" key="1">
    <citation type="submission" date="2024-01" db="EMBL/GenBank/DDBJ databases">
        <title>The genome of the rayed Mediterranean limpet Patella caerulea (Linnaeus, 1758).</title>
        <authorList>
            <person name="Anh-Thu Weber A."/>
            <person name="Halstead-Nussloch G."/>
        </authorList>
    </citation>
    <scope>NUCLEOTIDE SEQUENCE [LARGE SCALE GENOMIC DNA]</scope>
    <source>
        <strain evidence="2">AATW-2023a</strain>
        <tissue evidence="2">Whole specimen</tissue>
    </source>
</reference>
<dbReference type="AlphaFoldDB" id="A0AAN8PI24"/>
<dbReference type="Proteomes" id="UP001347796">
    <property type="component" value="Unassembled WGS sequence"/>
</dbReference>
<evidence type="ECO:0000313" key="3">
    <source>
        <dbReference type="Proteomes" id="UP001347796"/>
    </source>
</evidence>
<name>A0AAN8PI24_PATCE</name>
<gene>
    <name evidence="2" type="ORF">SNE40_014825</name>
</gene>
<sequence>MSPLSCLLICSIFLHDALASIHLQNPRGSGNRLDEPNRERRNRRRLFDSQANDRQGYNVGNLYYYQGSKLQVEWTNQHSCGGDNANCEIILQYMCSNNVRDGAILTTIPDVPSRCENGNCDTDIKFGMHEDFESYKRCRLRSRNFGLFVGDIRMNRDGRARFTRQNTRGLRYGYECPEERDYYPYWHPTPWRDIAVLTNDVSRCDYYKAQSENVKGRGYCYIPLELLVAQDRRIRIPNNKADCDKFSFPANDPNGVKGVWKVAPSHGIAAPICQENQYSRDNHNGNGINGQTNTFNWTLPNIEEDNCIFRIRYNVTSNDFNGWETTSEQNADPLKRVDGAKVPLYKNLGFDSRCDASERGFLLKNDPEVKIFDGLDIGLKLAVDIRQAGRTFEDRSFRFEVRPRPAGIPADANIYNVNVRGKRGNIVQTYPSTEYDFVPADLHATPDDYTHLQWTGSNTNNNGNAGQGLRGTDRHNYVLLHEQIYPEGSGYTGPGVKVGHFGVNYPMNLTGTSLPLDMLEKLAYLKPAQLGGEMSELDDAGPYFDAGLMKAPGPGTYHYMCSRNNAFTNRDQKGRFIIHPTSPPAK</sequence>
<dbReference type="PANTHER" id="PTHR35170">
    <property type="entry name" value="PROTEIN DD3-3"/>
    <property type="match status" value="1"/>
</dbReference>
<keyword evidence="3" id="KW-1185">Reference proteome</keyword>
<evidence type="ECO:0000313" key="2">
    <source>
        <dbReference type="EMBL" id="KAK6176564.1"/>
    </source>
</evidence>
<evidence type="ECO:0008006" key="4">
    <source>
        <dbReference type="Google" id="ProtNLM"/>
    </source>
</evidence>
<evidence type="ECO:0000256" key="1">
    <source>
        <dbReference type="SAM" id="SignalP"/>
    </source>
</evidence>
<feature type="signal peptide" evidence="1">
    <location>
        <begin position="1"/>
        <end position="19"/>
    </location>
</feature>
<dbReference type="InterPro" id="IPR053320">
    <property type="entry name" value="Protein_DD3-3_O-glyco"/>
</dbReference>
<comment type="caution">
    <text evidence="2">The sequence shown here is derived from an EMBL/GenBank/DDBJ whole genome shotgun (WGS) entry which is preliminary data.</text>
</comment>